<comment type="caution">
    <text evidence="2">The sequence shown here is derived from an EMBL/GenBank/DDBJ whole genome shotgun (WGS) entry which is preliminary data.</text>
</comment>
<feature type="region of interest" description="Disordered" evidence="1">
    <location>
        <begin position="49"/>
        <end position="74"/>
    </location>
</feature>
<gene>
    <name evidence="2" type="ORF">GCM10023235_23740</name>
</gene>
<evidence type="ECO:0000313" key="3">
    <source>
        <dbReference type="Proteomes" id="UP001501752"/>
    </source>
</evidence>
<accession>A0ABP9DPL5</accession>
<organism evidence="2 3">
    <name type="scientific">Kitasatospora terrestris</name>
    <dbReference type="NCBI Taxonomy" id="258051"/>
    <lineage>
        <taxon>Bacteria</taxon>
        <taxon>Bacillati</taxon>
        <taxon>Actinomycetota</taxon>
        <taxon>Actinomycetes</taxon>
        <taxon>Kitasatosporales</taxon>
        <taxon>Streptomycetaceae</taxon>
        <taxon>Kitasatospora</taxon>
    </lineage>
</organism>
<reference evidence="3" key="1">
    <citation type="journal article" date="2019" name="Int. J. Syst. Evol. Microbiol.">
        <title>The Global Catalogue of Microorganisms (GCM) 10K type strain sequencing project: providing services to taxonomists for standard genome sequencing and annotation.</title>
        <authorList>
            <consortium name="The Broad Institute Genomics Platform"/>
            <consortium name="The Broad Institute Genome Sequencing Center for Infectious Disease"/>
            <person name="Wu L."/>
            <person name="Ma J."/>
        </authorList>
    </citation>
    <scope>NUCLEOTIDE SEQUENCE [LARGE SCALE GENOMIC DNA]</scope>
    <source>
        <strain evidence="3">JCM 13006</strain>
    </source>
</reference>
<dbReference type="Proteomes" id="UP001501752">
    <property type="component" value="Unassembled WGS sequence"/>
</dbReference>
<evidence type="ECO:0008006" key="4">
    <source>
        <dbReference type="Google" id="ProtNLM"/>
    </source>
</evidence>
<name>A0ABP9DPL5_9ACTN</name>
<keyword evidence="3" id="KW-1185">Reference proteome</keyword>
<evidence type="ECO:0000313" key="2">
    <source>
        <dbReference type="EMBL" id="GAA4846346.1"/>
    </source>
</evidence>
<dbReference type="RefSeq" id="WP_345696766.1">
    <property type="nucleotide sequence ID" value="NZ_BAABIS010000001.1"/>
</dbReference>
<dbReference type="EMBL" id="BAABIS010000001">
    <property type="protein sequence ID" value="GAA4846346.1"/>
    <property type="molecule type" value="Genomic_DNA"/>
</dbReference>
<protein>
    <recommendedName>
        <fullName evidence="4">Hypervirulence associated protein TUDOR domain-containing protein</fullName>
    </recommendedName>
</protein>
<sequence>MSRFSKGDRVMITRHVQTYYRTAAPGNIGTVTNVGDDGTTTVALDRFNDPADKQIIDPRNARKIQPNEDPKNWK</sequence>
<proteinExistence type="predicted"/>
<evidence type="ECO:0000256" key="1">
    <source>
        <dbReference type="SAM" id="MobiDB-lite"/>
    </source>
</evidence>